<evidence type="ECO:0000313" key="12">
    <source>
        <dbReference type="Proteomes" id="UP000184485"/>
    </source>
</evidence>
<dbReference type="GO" id="GO:0015808">
    <property type="term" value="P:L-alanine transport"/>
    <property type="evidence" value="ECO:0007669"/>
    <property type="project" value="TreeGrafter"/>
</dbReference>
<evidence type="ECO:0000256" key="2">
    <source>
        <dbReference type="ARBA" id="ARBA00022448"/>
    </source>
</evidence>
<keyword evidence="7 10" id="KW-1133">Transmembrane helix</keyword>
<evidence type="ECO:0000256" key="4">
    <source>
        <dbReference type="ARBA" id="ARBA00022519"/>
    </source>
</evidence>
<comment type="subcellular location">
    <subcellularLocation>
        <location evidence="1">Cell membrane</location>
        <topology evidence="1">Multi-pass membrane protein</topology>
    </subcellularLocation>
</comment>
<evidence type="ECO:0000256" key="5">
    <source>
        <dbReference type="ARBA" id="ARBA00022692"/>
    </source>
</evidence>
<dbReference type="GO" id="GO:0005304">
    <property type="term" value="F:L-valine transmembrane transporter activity"/>
    <property type="evidence" value="ECO:0007669"/>
    <property type="project" value="TreeGrafter"/>
</dbReference>
<dbReference type="EMBL" id="FQUP01000001">
    <property type="protein sequence ID" value="SHE86466.1"/>
    <property type="molecule type" value="Genomic_DNA"/>
</dbReference>
<feature type="transmembrane region" description="Helical" evidence="10">
    <location>
        <begin position="276"/>
        <end position="293"/>
    </location>
</feature>
<dbReference type="AlphaFoldDB" id="A0A1M4WYY2"/>
<dbReference type="GO" id="GO:0015192">
    <property type="term" value="F:L-phenylalanine transmembrane transporter activity"/>
    <property type="evidence" value="ECO:0007669"/>
    <property type="project" value="TreeGrafter"/>
</dbReference>
<dbReference type="GO" id="GO:0015188">
    <property type="term" value="F:L-isoleucine transmembrane transporter activity"/>
    <property type="evidence" value="ECO:0007669"/>
    <property type="project" value="TreeGrafter"/>
</dbReference>
<keyword evidence="5 10" id="KW-0812">Transmembrane</keyword>
<dbReference type="InterPro" id="IPR052157">
    <property type="entry name" value="BCAA_transport_permease"/>
</dbReference>
<dbReference type="GO" id="GO:1903806">
    <property type="term" value="P:L-isoleucine import across plasma membrane"/>
    <property type="evidence" value="ECO:0007669"/>
    <property type="project" value="TreeGrafter"/>
</dbReference>
<dbReference type="InterPro" id="IPR001851">
    <property type="entry name" value="ABC_transp_permease"/>
</dbReference>
<feature type="transmembrane region" description="Helical" evidence="10">
    <location>
        <begin position="156"/>
        <end position="173"/>
    </location>
</feature>
<dbReference type="GO" id="GO:0015190">
    <property type="term" value="F:L-leucine transmembrane transporter activity"/>
    <property type="evidence" value="ECO:0007669"/>
    <property type="project" value="TreeGrafter"/>
</dbReference>
<evidence type="ECO:0000256" key="9">
    <source>
        <dbReference type="ARBA" id="ARBA00037998"/>
    </source>
</evidence>
<dbReference type="PANTHER" id="PTHR11795">
    <property type="entry name" value="BRANCHED-CHAIN AMINO ACID TRANSPORT SYSTEM PERMEASE PROTEIN LIVH"/>
    <property type="match status" value="1"/>
</dbReference>
<dbReference type="CDD" id="cd06582">
    <property type="entry name" value="TM_PBP1_LivH_like"/>
    <property type="match status" value="1"/>
</dbReference>
<feature type="transmembrane region" description="Helical" evidence="10">
    <location>
        <begin position="72"/>
        <end position="92"/>
    </location>
</feature>
<protein>
    <submittedName>
        <fullName evidence="11">Branched-chain amino acid transport system permease protein</fullName>
    </submittedName>
</protein>
<evidence type="ECO:0000256" key="3">
    <source>
        <dbReference type="ARBA" id="ARBA00022475"/>
    </source>
</evidence>
<feature type="transmembrane region" description="Helical" evidence="10">
    <location>
        <begin position="40"/>
        <end position="60"/>
    </location>
</feature>
<keyword evidence="4" id="KW-0997">Cell inner membrane</keyword>
<reference evidence="11 12" key="1">
    <citation type="submission" date="2016-11" db="EMBL/GenBank/DDBJ databases">
        <authorList>
            <person name="Jaros S."/>
            <person name="Januszkiewicz K."/>
            <person name="Wedrychowicz H."/>
        </authorList>
    </citation>
    <scope>NUCLEOTIDE SEQUENCE [LARGE SCALE GENOMIC DNA]</scope>
    <source>
        <strain evidence="11 12">DSM 19436</strain>
    </source>
</reference>
<evidence type="ECO:0000256" key="1">
    <source>
        <dbReference type="ARBA" id="ARBA00004651"/>
    </source>
</evidence>
<feature type="transmembrane region" description="Helical" evidence="10">
    <location>
        <begin position="104"/>
        <end position="124"/>
    </location>
</feature>
<evidence type="ECO:0000256" key="8">
    <source>
        <dbReference type="ARBA" id="ARBA00023136"/>
    </source>
</evidence>
<dbReference type="GO" id="GO:0005886">
    <property type="term" value="C:plasma membrane"/>
    <property type="evidence" value="ECO:0007669"/>
    <property type="project" value="UniProtKB-SubCell"/>
</dbReference>
<evidence type="ECO:0000256" key="6">
    <source>
        <dbReference type="ARBA" id="ARBA00022970"/>
    </source>
</evidence>
<evidence type="ECO:0000256" key="7">
    <source>
        <dbReference type="ARBA" id="ARBA00022989"/>
    </source>
</evidence>
<dbReference type="STRING" id="1122133.SAMN02745157_1104"/>
<dbReference type="OrthoDB" id="9807115at2"/>
<dbReference type="RefSeq" id="WP_073051715.1">
    <property type="nucleotide sequence ID" value="NZ_FQUP01000001.1"/>
</dbReference>
<dbReference type="GO" id="GO:0042941">
    <property type="term" value="P:D-alanine transmembrane transport"/>
    <property type="evidence" value="ECO:0007669"/>
    <property type="project" value="TreeGrafter"/>
</dbReference>
<sequence length="302" mass="31455">MSLQFLADGLFAGALIGLGAVGLTLTYSILRFSNFTHGDFISWGAYLALGTVGALTGWIGPAARFMPFSFGWPLIVGGLLAMALTGLLALLLDAALFKPLRRTGHGIVMVIASFGASLALRAMLEFLFTSEPAYFSRAIQIAIPVGLGIRVTPDQAAMMGLALVVVIAMHLLLTRTHIGRSMRAVSENPALARVVGIDVAAVIRATWLIGGALACVSGIMLGLTVQIRPQMGFDLLLPLFAAAILGGIGSVWGAIIGGLIVGVAEAGAVQLIGSEYRSAVAFVLLIAMLLVRPRGLFGVREG</sequence>
<name>A0A1M4WYY2_9HYPH</name>
<feature type="transmembrane region" description="Helical" evidence="10">
    <location>
        <begin position="194"/>
        <end position="223"/>
    </location>
</feature>
<keyword evidence="6" id="KW-0029">Amino-acid transport</keyword>
<keyword evidence="3" id="KW-1003">Cell membrane</keyword>
<dbReference type="Pfam" id="PF02653">
    <property type="entry name" value="BPD_transp_2"/>
    <property type="match status" value="1"/>
</dbReference>
<keyword evidence="12" id="KW-1185">Reference proteome</keyword>
<feature type="transmembrane region" description="Helical" evidence="10">
    <location>
        <begin position="6"/>
        <end position="28"/>
    </location>
</feature>
<accession>A0A1M4WYY2</accession>
<comment type="similarity">
    <text evidence="9">Belongs to the binding-protein-dependent transport system permease family. LivHM subfamily.</text>
</comment>
<keyword evidence="8 10" id="KW-0472">Membrane</keyword>
<evidence type="ECO:0000256" key="10">
    <source>
        <dbReference type="SAM" id="Phobius"/>
    </source>
</evidence>
<dbReference type="PANTHER" id="PTHR11795:SF371">
    <property type="entry name" value="HIGH-AFFINITY BRANCHED-CHAIN AMINO ACID TRANSPORT SYSTEM PERMEASE PROTEIN LIVH"/>
    <property type="match status" value="1"/>
</dbReference>
<dbReference type="Proteomes" id="UP000184485">
    <property type="component" value="Unassembled WGS sequence"/>
</dbReference>
<proteinExistence type="inferred from homology"/>
<keyword evidence="2" id="KW-0813">Transport</keyword>
<gene>
    <name evidence="11" type="ORF">SAMN02745157_1104</name>
</gene>
<feature type="transmembrane region" description="Helical" evidence="10">
    <location>
        <begin position="235"/>
        <end position="264"/>
    </location>
</feature>
<evidence type="ECO:0000313" key="11">
    <source>
        <dbReference type="EMBL" id="SHE86466.1"/>
    </source>
</evidence>
<organism evidence="11 12">
    <name type="scientific">Kaistia soli DSM 19436</name>
    <dbReference type="NCBI Taxonomy" id="1122133"/>
    <lineage>
        <taxon>Bacteria</taxon>
        <taxon>Pseudomonadati</taxon>
        <taxon>Pseudomonadota</taxon>
        <taxon>Alphaproteobacteria</taxon>
        <taxon>Hyphomicrobiales</taxon>
        <taxon>Kaistiaceae</taxon>
        <taxon>Kaistia</taxon>
    </lineage>
</organism>